<sequence>MKRQSRSLNLEKGSVEKYQVNGKLPYNFITTLIERYKNREIEPVYKPLVNKHRHGLKASDEEFLYLKEQALKFPKIRDEGANGLIRALINGDRENEN</sequence>
<accession>A0A6J5MI75</accession>
<reference evidence="1" key="1">
    <citation type="submission" date="2020-04" db="EMBL/GenBank/DDBJ databases">
        <authorList>
            <person name="Chiriac C."/>
            <person name="Salcher M."/>
            <person name="Ghai R."/>
            <person name="Kavagutti S V."/>
        </authorList>
    </citation>
    <scope>NUCLEOTIDE SEQUENCE</scope>
</reference>
<protein>
    <submittedName>
        <fullName evidence="1">Uncharacterized protein</fullName>
    </submittedName>
</protein>
<gene>
    <name evidence="1" type="ORF">UFOVP457_70</name>
</gene>
<name>A0A6J5MI75_9CAUD</name>
<proteinExistence type="predicted"/>
<dbReference type="EMBL" id="LR796435">
    <property type="protein sequence ID" value="CAB4144786.1"/>
    <property type="molecule type" value="Genomic_DNA"/>
</dbReference>
<evidence type="ECO:0000313" key="1">
    <source>
        <dbReference type="EMBL" id="CAB4144786.1"/>
    </source>
</evidence>
<organism evidence="1">
    <name type="scientific">uncultured Caudovirales phage</name>
    <dbReference type="NCBI Taxonomy" id="2100421"/>
    <lineage>
        <taxon>Viruses</taxon>
        <taxon>Duplodnaviria</taxon>
        <taxon>Heunggongvirae</taxon>
        <taxon>Uroviricota</taxon>
        <taxon>Caudoviricetes</taxon>
        <taxon>Peduoviridae</taxon>
        <taxon>Maltschvirus</taxon>
        <taxon>Maltschvirus maltsch</taxon>
    </lineage>
</organism>